<dbReference type="PROSITE" id="PS50102">
    <property type="entry name" value="RRM"/>
    <property type="match status" value="1"/>
</dbReference>
<dbReference type="Gene3D" id="3.30.70.330">
    <property type="match status" value="1"/>
</dbReference>
<keyword evidence="8" id="KW-0539">Nucleus</keyword>
<dbReference type="PANTHER" id="PTHR14089">
    <property type="entry name" value="PRE-MRNA-SPLICING FACTOR RBM22"/>
    <property type="match status" value="1"/>
</dbReference>
<dbReference type="EMBL" id="SWFS01000055">
    <property type="protein sequence ID" value="KAA8917191.1"/>
    <property type="molecule type" value="Genomic_DNA"/>
</dbReference>
<dbReference type="CDD" id="cd12265">
    <property type="entry name" value="RRM_SLT11"/>
    <property type="match status" value="1"/>
</dbReference>
<gene>
    <name evidence="12" type="ORF">TRICI_000642</name>
</gene>
<evidence type="ECO:0000256" key="10">
    <source>
        <dbReference type="PROSITE-ProRule" id="PRU00176"/>
    </source>
</evidence>
<keyword evidence="13" id="KW-1185">Reference proteome</keyword>
<evidence type="ECO:0000256" key="5">
    <source>
        <dbReference type="ARBA" id="ARBA00022728"/>
    </source>
</evidence>
<reference evidence="12" key="1">
    <citation type="journal article" date="2019" name="G3 (Bethesda)">
        <title>Genome Assemblies of Two Rare Opportunistic Yeast Pathogens: Diutina rugosa (syn. Candida rugosa) and Trichomonascus ciferrii (syn. Candida ciferrii).</title>
        <authorList>
            <person name="Mixao V."/>
            <person name="Saus E."/>
            <person name="Hansen A.P."/>
            <person name="Lass-Florl C."/>
            <person name="Gabaldon T."/>
        </authorList>
    </citation>
    <scope>NUCLEOTIDE SEQUENCE</scope>
    <source>
        <strain evidence="12">CBS 4856</strain>
    </source>
</reference>
<accession>A0A642VBD7</accession>
<evidence type="ECO:0000256" key="1">
    <source>
        <dbReference type="ARBA" id="ARBA00004123"/>
    </source>
</evidence>
<evidence type="ECO:0000313" key="12">
    <source>
        <dbReference type="EMBL" id="KAA8917191.1"/>
    </source>
</evidence>
<keyword evidence="7" id="KW-0508">mRNA splicing</keyword>
<evidence type="ECO:0000313" key="13">
    <source>
        <dbReference type="Proteomes" id="UP000761534"/>
    </source>
</evidence>
<comment type="caution">
    <text evidence="12">The sequence shown here is derived from an EMBL/GenBank/DDBJ whole genome shotgun (WGS) entry which is preliminary data.</text>
</comment>
<organism evidence="12 13">
    <name type="scientific">Trichomonascus ciferrii</name>
    <dbReference type="NCBI Taxonomy" id="44093"/>
    <lineage>
        <taxon>Eukaryota</taxon>
        <taxon>Fungi</taxon>
        <taxon>Dikarya</taxon>
        <taxon>Ascomycota</taxon>
        <taxon>Saccharomycotina</taxon>
        <taxon>Dipodascomycetes</taxon>
        <taxon>Dipodascales</taxon>
        <taxon>Trichomonascaceae</taxon>
        <taxon>Trichomonascus</taxon>
        <taxon>Trichomonascus ciferrii complex</taxon>
    </lineage>
</organism>
<evidence type="ECO:0000256" key="7">
    <source>
        <dbReference type="ARBA" id="ARBA00023187"/>
    </source>
</evidence>
<keyword evidence="6 10" id="KW-0694">RNA-binding</keyword>
<dbReference type="VEuPathDB" id="FungiDB:TRICI_000642"/>
<dbReference type="AlphaFoldDB" id="A0A642VBD7"/>
<dbReference type="GO" id="GO:0017070">
    <property type="term" value="F:U6 snRNA binding"/>
    <property type="evidence" value="ECO:0007669"/>
    <property type="project" value="TreeGrafter"/>
</dbReference>
<dbReference type="GO" id="GO:0006397">
    <property type="term" value="P:mRNA processing"/>
    <property type="evidence" value="ECO:0007669"/>
    <property type="project" value="UniProtKB-KW"/>
</dbReference>
<dbReference type="GO" id="GO:0071007">
    <property type="term" value="C:U2-type catalytic step 2 spliceosome"/>
    <property type="evidence" value="ECO:0007669"/>
    <property type="project" value="TreeGrafter"/>
</dbReference>
<dbReference type="Proteomes" id="UP000761534">
    <property type="component" value="Unassembled WGS sequence"/>
</dbReference>
<dbReference type="PANTHER" id="PTHR14089:SF6">
    <property type="entry name" value="PRE-MRNA-SPLICING FACTOR RBM22"/>
    <property type="match status" value="1"/>
</dbReference>
<protein>
    <recommendedName>
        <fullName evidence="3">Pre-mRNA-splicing factor SLT11</fullName>
    </recommendedName>
</protein>
<dbReference type="GO" id="GO:0036002">
    <property type="term" value="F:pre-mRNA binding"/>
    <property type="evidence" value="ECO:0007669"/>
    <property type="project" value="TreeGrafter"/>
</dbReference>
<dbReference type="Pfam" id="PF21369">
    <property type="entry name" value="STL11_N"/>
    <property type="match status" value="1"/>
</dbReference>
<dbReference type="GO" id="GO:0071006">
    <property type="term" value="C:U2-type catalytic step 1 spliceosome"/>
    <property type="evidence" value="ECO:0007669"/>
    <property type="project" value="TreeGrafter"/>
</dbReference>
<dbReference type="SMART" id="SM00360">
    <property type="entry name" value="RRM"/>
    <property type="match status" value="1"/>
</dbReference>
<evidence type="ECO:0000256" key="4">
    <source>
        <dbReference type="ARBA" id="ARBA00022664"/>
    </source>
</evidence>
<dbReference type="OrthoDB" id="10259600at2759"/>
<keyword evidence="4" id="KW-0507">mRNA processing</keyword>
<feature type="domain" description="RRM" evidence="11">
    <location>
        <begin position="205"/>
        <end position="280"/>
    </location>
</feature>
<comment type="similarity">
    <text evidence="2">Belongs to the SLT11 family.</text>
</comment>
<evidence type="ECO:0000256" key="9">
    <source>
        <dbReference type="ARBA" id="ARBA00025609"/>
    </source>
</evidence>
<evidence type="ECO:0000259" key="11">
    <source>
        <dbReference type="PROSITE" id="PS50102"/>
    </source>
</evidence>
<dbReference type="SUPFAM" id="SSF54928">
    <property type="entry name" value="RNA-binding domain, RBD"/>
    <property type="match status" value="1"/>
</dbReference>
<sequence length="312" mass="35365">MHKSDVNKTTWEDTDVPAVCENCLGPNPYVRMTRERYGEECKLCTRPFTVFRWTPQKGARNKKTMICLTCSRQKNCCQSCMLDLTYGLPLAIRDAALKMAQESGLESNAITKQYIAQNFEKLTEKGEVAEEYKNTDGAARELLKQLSTAMPYYKEFEDRQNRSELEEKRLKAENDRAMSTDVSKLVSKLPLYNGSTRPPKDESIRSFFIANIEDDLPEFVIKNYFEPFGPIESLVCIHRARCGFITFKERVHAEAAAASLPDNGKLVLNGCKLKVAWGKPRKLGSSNAEHAKLAMIVKKAMKGQKPKSKQQS</sequence>
<dbReference type="GO" id="GO:0008380">
    <property type="term" value="P:RNA splicing"/>
    <property type="evidence" value="ECO:0007669"/>
    <property type="project" value="UniProtKB-KW"/>
</dbReference>
<dbReference type="Pfam" id="PF00076">
    <property type="entry name" value="RRM_1"/>
    <property type="match status" value="1"/>
</dbReference>
<evidence type="ECO:0000256" key="6">
    <source>
        <dbReference type="ARBA" id="ARBA00022884"/>
    </source>
</evidence>
<dbReference type="InterPro" id="IPR039171">
    <property type="entry name" value="Cwc2/Slt11"/>
</dbReference>
<dbReference type="InterPro" id="IPR034356">
    <property type="entry name" value="Slt11_RRM"/>
</dbReference>
<evidence type="ECO:0000256" key="8">
    <source>
        <dbReference type="ARBA" id="ARBA00023242"/>
    </source>
</evidence>
<dbReference type="InterPro" id="IPR035979">
    <property type="entry name" value="RBD_domain_sf"/>
</dbReference>
<dbReference type="InterPro" id="IPR000504">
    <property type="entry name" value="RRM_dom"/>
</dbReference>
<proteinExistence type="inferred from homology"/>
<evidence type="ECO:0000256" key="3">
    <source>
        <dbReference type="ARBA" id="ARBA00019060"/>
    </source>
</evidence>
<comment type="function">
    <text evidence="9">Involved in pre-mRNA splicing. Facilitates the cooperative formation of U2/U6 helix II in association with stem II in the spliceosome. Binds to RNA.</text>
</comment>
<evidence type="ECO:0000256" key="2">
    <source>
        <dbReference type="ARBA" id="ARBA00007781"/>
    </source>
</evidence>
<keyword evidence="5" id="KW-0747">Spliceosome</keyword>
<name>A0A642VBD7_9ASCO</name>
<dbReference type="GO" id="GO:0000974">
    <property type="term" value="C:Prp19 complex"/>
    <property type="evidence" value="ECO:0007669"/>
    <property type="project" value="TreeGrafter"/>
</dbReference>
<dbReference type="InterPro" id="IPR048995">
    <property type="entry name" value="STL11/RBM22-like_N"/>
</dbReference>
<dbReference type="InterPro" id="IPR012677">
    <property type="entry name" value="Nucleotide-bd_a/b_plait_sf"/>
</dbReference>
<comment type="subcellular location">
    <subcellularLocation>
        <location evidence="1">Nucleus</location>
    </subcellularLocation>
</comment>